<comment type="caution">
    <text evidence="2">The sequence shown here is derived from an EMBL/GenBank/DDBJ whole genome shotgun (WGS) entry which is preliminary data.</text>
</comment>
<keyword evidence="1" id="KW-0732">Signal</keyword>
<dbReference type="AlphaFoldDB" id="A0A7J6M2X5"/>
<proteinExistence type="predicted"/>
<evidence type="ECO:0000313" key="3">
    <source>
        <dbReference type="Proteomes" id="UP000570595"/>
    </source>
</evidence>
<evidence type="ECO:0000313" key="2">
    <source>
        <dbReference type="EMBL" id="KAF4665908.1"/>
    </source>
</evidence>
<feature type="signal peptide" evidence="1">
    <location>
        <begin position="1"/>
        <end position="18"/>
    </location>
</feature>
<feature type="chain" id="PRO_5029791957" evidence="1">
    <location>
        <begin position="19"/>
        <end position="264"/>
    </location>
</feature>
<dbReference type="Proteomes" id="UP000570595">
    <property type="component" value="Unassembled WGS sequence"/>
</dbReference>
<dbReference type="EMBL" id="JABAHT010000084">
    <property type="protein sequence ID" value="KAF4665908.1"/>
    <property type="molecule type" value="Genomic_DNA"/>
</dbReference>
<sequence>MSRFLILLVIAALRRVAAFPPNKTYLNVDNEFFKSVWSFGPPNVVNIFITIYCKRFPCVTDTTGNIPWNVSPDEYVLELKTTDISFKAFVEKYHLNVEDWKNIPFNVDDNTFTIRFHDERGCPGQPVRTPDEINVYSEKYKQEAERVAAFPPNRIYFNSDNEFFKSTWSFKPPNIVNIFIINPNDFPLIVDVTGDIPWNVNPDESVLELKTTDENFKAFAEKYDLNVEDWKKIPYCRADDTFTILYHGHQIILSVFPLPFPPMV</sequence>
<reference evidence="2 3" key="1">
    <citation type="submission" date="2020-04" db="EMBL/GenBank/DDBJ databases">
        <title>Perkinsus olseni comparative genomics.</title>
        <authorList>
            <person name="Bogema D.R."/>
        </authorList>
    </citation>
    <scope>NUCLEOTIDE SEQUENCE [LARGE SCALE GENOMIC DNA]</scope>
    <source>
        <strain evidence="2">ATCC PRA-179</strain>
    </source>
</reference>
<accession>A0A7J6M2X5</accession>
<gene>
    <name evidence="2" type="ORF">FOZ61_010397</name>
</gene>
<evidence type="ECO:0000256" key="1">
    <source>
        <dbReference type="SAM" id="SignalP"/>
    </source>
</evidence>
<organism evidence="2 3">
    <name type="scientific">Perkinsus olseni</name>
    <name type="common">Perkinsus atlanticus</name>
    <dbReference type="NCBI Taxonomy" id="32597"/>
    <lineage>
        <taxon>Eukaryota</taxon>
        <taxon>Sar</taxon>
        <taxon>Alveolata</taxon>
        <taxon>Perkinsozoa</taxon>
        <taxon>Perkinsea</taxon>
        <taxon>Perkinsida</taxon>
        <taxon>Perkinsidae</taxon>
        <taxon>Perkinsus</taxon>
    </lineage>
</organism>
<protein>
    <submittedName>
        <fullName evidence="2">Uncharacterized protein</fullName>
    </submittedName>
</protein>
<name>A0A7J6M2X5_PEROL</name>